<dbReference type="Pfam" id="PF00620">
    <property type="entry name" value="RhoGAP"/>
    <property type="match status" value="1"/>
</dbReference>
<feature type="domain" description="Rho-GAP" evidence="2">
    <location>
        <begin position="250"/>
        <end position="450"/>
    </location>
</feature>
<evidence type="ECO:0000259" key="2">
    <source>
        <dbReference type="PROSITE" id="PS50238"/>
    </source>
</evidence>
<dbReference type="PANTHER" id="PTHR12635:SF13">
    <property type="entry name" value="RHO GTPASE-ACTIVATING PROTEIN 6"/>
    <property type="match status" value="1"/>
</dbReference>
<accession>A0A8C4SDD0</accession>
<dbReference type="GO" id="GO:1902533">
    <property type="term" value="P:positive regulation of intracellular signal transduction"/>
    <property type="evidence" value="ECO:0007669"/>
    <property type="project" value="UniProtKB-ARBA"/>
</dbReference>
<dbReference type="InterPro" id="IPR000198">
    <property type="entry name" value="RhoGAP_dom"/>
</dbReference>
<reference evidence="3" key="1">
    <citation type="submission" date="2021-06" db="EMBL/GenBank/DDBJ databases">
        <authorList>
            <consortium name="Wellcome Sanger Institute Data Sharing"/>
        </authorList>
    </citation>
    <scope>NUCLEOTIDE SEQUENCE [LARGE SCALE GENOMIC DNA]</scope>
</reference>
<dbReference type="GeneTree" id="ENSGT00940000153904"/>
<sequence length="486" mass="55785">MHCGKVEIPRTFGSNGCAERTNEEINELTLRLESTLEKRRTNWVNNTVKKGSFSMLGQSFKFEPVFIQDLSELERDRLQEIAFFHLREKGFSNNLLISKDSPKRELNLRMRLDALYKEKKEKGYHPQVFGIPLSEVIAFDRIYKQKQDALKESRRNCLNLEASVMTFRTQKLNNFFSLSSSLNVSCYNSRGLSSLLENDVNDVKIQRRGGVSVDCLSELDDSHTRLLEALQLSHPFELESKKVTEKSKRLSLNPIFRQVPRVVDKCCRHIETCGLQTVGIFRLGSSKKRVRQLRDDFDQGKDVILDEEQSIHDVAALLKEFLRDMPDPLLPSELYSAFLSTSEIHKGEQISFLQLLIFLLPPCNCDTLYRILQFLNKVASHSEDICGPDNQEICGNKMTAANLATVFGPNLLQREKTTGKDLTPYVTEVEDSAKIILVVQILIENYDLLFTVSPELQQEVLESLIQTDPDVIQYLIRRKHKSHLLN</sequence>
<keyword evidence="4" id="KW-1185">Reference proteome</keyword>
<dbReference type="Ensembl" id="ENSECRT00000015565.1">
    <property type="protein sequence ID" value="ENSECRP00000015295.1"/>
    <property type="gene ID" value="ENSECRG00000010186.1"/>
</dbReference>
<dbReference type="GO" id="GO:0005096">
    <property type="term" value="F:GTPase activator activity"/>
    <property type="evidence" value="ECO:0007669"/>
    <property type="project" value="UniProtKB-KW"/>
</dbReference>
<name>A0A8C4SDD0_ERPCA</name>
<dbReference type="SMART" id="SM00324">
    <property type="entry name" value="RhoGAP"/>
    <property type="match status" value="1"/>
</dbReference>
<dbReference type="GO" id="GO:0007165">
    <property type="term" value="P:signal transduction"/>
    <property type="evidence" value="ECO:0007669"/>
    <property type="project" value="InterPro"/>
</dbReference>
<dbReference type="InterPro" id="IPR008936">
    <property type="entry name" value="Rho_GTPase_activation_prot"/>
</dbReference>
<dbReference type="InterPro" id="IPR037863">
    <property type="entry name" value="RHOGAP6/36"/>
</dbReference>
<evidence type="ECO:0000313" key="3">
    <source>
        <dbReference type="Ensembl" id="ENSECRP00000015295.1"/>
    </source>
</evidence>
<reference evidence="3" key="3">
    <citation type="submission" date="2025-09" db="UniProtKB">
        <authorList>
            <consortium name="Ensembl"/>
        </authorList>
    </citation>
    <scope>IDENTIFICATION</scope>
</reference>
<dbReference type="AlphaFoldDB" id="A0A8C4SDD0"/>
<dbReference type="PROSITE" id="PS50238">
    <property type="entry name" value="RHOGAP"/>
    <property type="match status" value="1"/>
</dbReference>
<dbReference type="PANTHER" id="PTHR12635">
    <property type="entry name" value="RHO-GTPASE-ACTIVATING PROTEIN 6 FAMILY MEMBER"/>
    <property type="match status" value="1"/>
</dbReference>
<gene>
    <name evidence="3" type="primary">arhgap36</name>
</gene>
<evidence type="ECO:0000256" key="1">
    <source>
        <dbReference type="ARBA" id="ARBA00022468"/>
    </source>
</evidence>
<evidence type="ECO:0000313" key="4">
    <source>
        <dbReference type="Proteomes" id="UP000694620"/>
    </source>
</evidence>
<dbReference type="Proteomes" id="UP000694620">
    <property type="component" value="Chromosome 12"/>
</dbReference>
<dbReference type="SUPFAM" id="SSF48350">
    <property type="entry name" value="GTPase activation domain, GAP"/>
    <property type="match status" value="1"/>
</dbReference>
<organism evidence="3 4">
    <name type="scientific">Erpetoichthys calabaricus</name>
    <name type="common">Rope fish</name>
    <name type="synonym">Calamoichthys calabaricus</name>
    <dbReference type="NCBI Taxonomy" id="27687"/>
    <lineage>
        <taxon>Eukaryota</taxon>
        <taxon>Metazoa</taxon>
        <taxon>Chordata</taxon>
        <taxon>Craniata</taxon>
        <taxon>Vertebrata</taxon>
        <taxon>Euteleostomi</taxon>
        <taxon>Actinopterygii</taxon>
        <taxon>Polypteriformes</taxon>
        <taxon>Polypteridae</taxon>
        <taxon>Erpetoichthys</taxon>
    </lineage>
</organism>
<proteinExistence type="predicted"/>
<dbReference type="Gene3D" id="1.10.555.10">
    <property type="entry name" value="Rho GTPase activation protein"/>
    <property type="match status" value="1"/>
</dbReference>
<dbReference type="FunFam" id="1.10.555.10:FF:000017">
    <property type="entry name" value="Rho GTPase activating protein 6"/>
    <property type="match status" value="1"/>
</dbReference>
<keyword evidence="1" id="KW-0343">GTPase activation</keyword>
<dbReference type="GO" id="GO:0005856">
    <property type="term" value="C:cytoskeleton"/>
    <property type="evidence" value="ECO:0007669"/>
    <property type="project" value="UniProtKB-ARBA"/>
</dbReference>
<reference evidence="3" key="2">
    <citation type="submission" date="2025-08" db="UniProtKB">
        <authorList>
            <consortium name="Ensembl"/>
        </authorList>
    </citation>
    <scope>IDENTIFICATION</scope>
</reference>
<protein>
    <submittedName>
        <fullName evidence="3">Rho GTPase-activating protein 6-like</fullName>
    </submittedName>
</protein>